<dbReference type="InterPro" id="IPR000550">
    <property type="entry name" value="Hppk"/>
</dbReference>
<dbReference type="GO" id="GO:0003848">
    <property type="term" value="F:2-amino-4-hydroxy-6-hydroxymethyldihydropteridine diphosphokinase activity"/>
    <property type="evidence" value="ECO:0007669"/>
    <property type="project" value="UniProtKB-EC"/>
</dbReference>
<dbReference type="InterPro" id="IPR035907">
    <property type="entry name" value="Hppk_sf"/>
</dbReference>
<evidence type="ECO:0000256" key="11">
    <source>
        <dbReference type="ARBA" id="ARBA00029766"/>
    </source>
</evidence>
<comment type="caution">
    <text evidence="14">The sequence shown here is derived from an EMBL/GenBank/DDBJ whole genome shotgun (WGS) entry which is preliminary data.</text>
</comment>
<proteinExistence type="inferred from homology"/>
<evidence type="ECO:0000256" key="6">
    <source>
        <dbReference type="ARBA" id="ARBA00022741"/>
    </source>
</evidence>
<keyword evidence="6" id="KW-0547">Nucleotide-binding</keyword>
<comment type="pathway">
    <text evidence="1">Cofactor biosynthesis; tetrahydrofolate biosynthesis; 2-amino-4-hydroxy-6-hydroxymethyl-7,8-dihydropteridine diphosphate from 7,8-dihydroneopterin triphosphate: step 4/4.</text>
</comment>
<evidence type="ECO:0000256" key="9">
    <source>
        <dbReference type="ARBA" id="ARBA00022909"/>
    </source>
</evidence>
<dbReference type="Pfam" id="PF01288">
    <property type="entry name" value="HPPK"/>
    <property type="match status" value="1"/>
</dbReference>
<reference evidence="14 15" key="1">
    <citation type="submission" date="2020-04" db="EMBL/GenBank/DDBJ databases">
        <authorList>
            <person name="Liu A."/>
        </authorList>
    </citation>
    <scope>NUCLEOTIDE SEQUENCE [LARGE SCALE GENOMIC DNA]</scope>
    <source>
        <strain evidence="14 15">RZ02</strain>
    </source>
</reference>
<gene>
    <name evidence="14" type="primary">folK</name>
    <name evidence="14" type="ORF">HKD42_13200</name>
</gene>
<dbReference type="PANTHER" id="PTHR43071:SF1">
    <property type="entry name" value="2-AMINO-4-HYDROXY-6-HYDROXYMETHYLDIHYDROPTERIDINE PYROPHOSPHOKINASE"/>
    <property type="match status" value="1"/>
</dbReference>
<dbReference type="GO" id="GO:0005524">
    <property type="term" value="F:ATP binding"/>
    <property type="evidence" value="ECO:0007669"/>
    <property type="project" value="UniProtKB-KW"/>
</dbReference>
<dbReference type="RefSeq" id="WP_170014265.1">
    <property type="nucleotide sequence ID" value="NZ_JABCRE010000004.1"/>
</dbReference>
<evidence type="ECO:0000256" key="5">
    <source>
        <dbReference type="ARBA" id="ARBA00022679"/>
    </source>
</evidence>
<dbReference type="AlphaFoldDB" id="A0A848QQP6"/>
<organism evidence="14 15">
    <name type="scientific">Pontixanthobacter rizhaonensis</name>
    <dbReference type="NCBI Taxonomy" id="2730337"/>
    <lineage>
        <taxon>Bacteria</taxon>
        <taxon>Pseudomonadati</taxon>
        <taxon>Pseudomonadota</taxon>
        <taxon>Alphaproteobacteria</taxon>
        <taxon>Sphingomonadales</taxon>
        <taxon>Erythrobacteraceae</taxon>
        <taxon>Pontixanthobacter</taxon>
    </lineage>
</organism>
<comment type="function">
    <text evidence="10">Catalyzes the transfer of pyrophosphate from adenosine triphosphate (ATP) to 6-hydroxymethyl-7,8-dihydropterin, an enzymatic step in folate biosynthesis pathway.</text>
</comment>
<dbReference type="EC" id="2.7.6.3" evidence="3"/>
<keyword evidence="7 14" id="KW-0418">Kinase</keyword>
<dbReference type="SUPFAM" id="SSF55083">
    <property type="entry name" value="6-hydroxymethyl-7,8-dihydropterin pyrophosphokinase, HPPK"/>
    <property type="match status" value="1"/>
</dbReference>
<comment type="similarity">
    <text evidence="2">Belongs to the HPPK family.</text>
</comment>
<sequence>MHKYLIALGSNIRHQNFGAPTQVVRTAAHDLEALGSVLAASKAIDSAPIGPSIRTYANSVLVLETLLEPKPLLAALKRIEARFGVRRGQRWSSRVLDLDIVLWSGDIFADSELQIPHPEFRNRPFVLGPASKIAADWRDPITGLAIKHLNARLTKPHTIPR</sequence>
<feature type="domain" description="7,8-dihydro-6-hydroxymethylpterin-pyrophosphokinase" evidence="13">
    <location>
        <begin position="6"/>
        <end position="134"/>
    </location>
</feature>
<evidence type="ECO:0000256" key="4">
    <source>
        <dbReference type="ARBA" id="ARBA00016218"/>
    </source>
</evidence>
<evidence type="ECO:0000256" key="12">
    <source>
        <dbReference type="ARBA" id="ARBA00033413"/>
    </source>
</evidence>
<protein>
    <recommendedName>
        <fullName evidence="4">2-amino-4-hydroxy-6-hydroxymethyldihydropteridine pyrophosphokinase</fullName>
        <ecNumber evidence="3">2.7.6.3</ecNumber>
    </recommendedName>
    <alternativeName>
        <fullName evidence="11">6-hydroxymethyl-7,8-dihydropterin pyrophosphokinase</fullName>
    </alternativeName>
    <alternativeName>
        <fullName evidence="12">7,8-dihydro-6-hydroxymethylpterin-pyrophosphokinase</fullName>
    </alternativeName>
</protein>
<dbReference type="NCBIfam" id="TIGR01498">
    <property type="entry name" value="folK"/>
    <property type="match status" value="1"/>
</dbReference>
<keyword evidence="8" id="KW-0067">ATP-binding</keyword>
<evidence type="ECO:0000256" key="1">
    <source>
        <dbReference type="ARBA" id="ARBA00005051"/>
    </source>
</evidence>
<keyword evidence="15" id="KW-1185">Reference proteome</keyword>
<keyword evidence="9" id="KW-0289">Folate biosynthesis</keyword>
<keyword evidence="5 14" id="KW-0808">Transferase</keyword>
<dbReference type="GO" id="GO:0016301">
    <property type="term" value="F:kinase activity"/>
    <property type="evidence" value="ECO:0007669"/>
    <property type="project" value="UniProtKB-KW"/>
</dbReference>
<evidence type="ECO:0000259" key="13">
    <source>
        <dbReference type="Pfam" id="PF01288"/>
    </source>
</evidence>
<dbReference type="GO" id="GO:0046654">
    <property type="term" value="P:tetrahydrofolate biosynthetic process"/>
    <property type="evidence" value="ECO:0007669"/>
    <property type="project" value="UniProtKB-UniPathway"/>
</dbReference>
<name>A0A848QQP6_9SPHN</name>
<evidence type="ECO:0000313" key="15">
    <source>
        <dbReference type="Proteomes" id="UP000561181"/>
    </source>
</evidence>
<dbReference type="EMBL" id="JABCRE010000004">
    <property type="protein sequence ID" value="NMW33020.1"/>
    <property type="molecule type" value="Genomic_DNA"/>
</dbReference>
<dbReference type="CDD" id="cd00483">
    <property type="entry name" value="HPPK"/>
    <property type="match status" value="1"/>
</dbReference>
<dbReference type="Proteomes" id="UP000561181">
    <property type="component" value="Unassembled WGS sequence"/>
</dbReference>
<evidence type="ECO:0000256" key="2">
    <source>
        <dbReference type="ARBA" id="ARBA00005810"/>
    </source>
</evidence>
<evidence type="ECO:0000256" key="8">
    <source>
        <dbReference type="ARBA" id="ARBA00022840"/>
    </source>
</evidence>
<evidence type="ECO:0000256" key="7">
    <source>
        <dbReference type="ARBA" id="ARBA00022777"/>
    </source>
</evidence>
<accession>A0A848QQP6</accession>
<dbReference type="UniPathway" id="UPA00077">
    <property type="reaction ID" value="UER00155"/>
</dbReference>
<dbReference type="PANTHER" id="PTHR43071">
    <property type="entry name" value="2-AMINO-4-HYDROXY-6-HYDROXYMETHYLDIHYDROPTERIDINE PYROPHOSPHOKINASE"/>
    <property type="match status" value="1"/>
</dbReference>
<evidence type="ECO:0000256" key="10">
    <source>
        <dbReference type="ARBA" id="ARBA00029409"/>
    </source>
</evidence>
<evidence type="ECO:0000256" key="3">
    <source>
        <dbReference type="ARBA" id="ARBA00013253"/>
    </source>
</evidence>
<dbReference type="GO" id="GO:0046656">
    <property type="term" value="P:folic acid biosynthetic process"/>
    <property type="evidence" value="ECO:0007669"/>
    <property type="project" value="UniProtKB-KW"/>
</dbReference>
<evidence type="ECO:0000313" key="14">
    <source>
        <dbReference type="EMBL" id="NMW33020.1"/>
    </source>
</evidence>
<dbReference type="Gene3D" id="3.30.70.560">
    <property type="entry name" value="7,8-Dihydro-6-hydroxymethylpterin-pyrophosphokinase HPPK"/>
    <property type="match status" value="1"/>
</dbReference>